<feature type="non-terminal residue" evidence="2">
    <location>
        <position position="91"/>
    </location>
</feature>
<proteinExistence type="predicted"/>
<name>A0A6J4UW41_9BACT</name>
<organism evidence="2">
    <name type="scientific">uncultured Thermomicrobiales bacterium</name>
    <dbReference type="NCBI Taxonomy" id="1645740"/>
    <lineage>
        <taxon>Bacteria</taxon>
        <taxon>Pseudomonadati</taxon>
        <taxon>Thermomicrobiota</taxon>
        <taxon>Thermomicrobia</taxon>
        <taxon>Thermomicrobiales</taxon>
        <taxon>environmental samples</taxon>
    </lineage>
</organism>
<evidence type="ECO:0000256" key="1">
    <source>
        <dbReference type="SAM" id="MobiDB-lite"/>
    </source>
</evidence>
<dbReference type="EMBL" id="CADCWL010000063">
    <property type="protein sequence ID" value="CAA9558317.1"/>
    <property type="molecule type" value="Genomic_DNA"/>
</dbReference>
<accession>A0A6J4UW41</accession>
<feature type="non-terminal residue" evidence="2">
    <location>
        <position position="1"/>
    </location>
</feature>
<evidence type="ECO:0000313" key="2">
    <source>
        <dbReference type="EMBL" id="CAA9558317.1"/>
    </source>
</evidence>
<feature type="compositionally biased region" description="Basic residues" evidence="1">
    <location>
        <begin position="59"/>
        <end position="69"/>
    </location>
</feature>
<feature type="region of interest" description="Disordered" evidence="1">
    <location>
        <begin position="1"/>
        <end position="91"/>
    </location>
</feature>
<protein>
    <submittedName>
        <fullName evidence="2">Uncharacterized protein</fullName>
    </submittedName>
</protein>
<sequence length="91" mass="9883">VVGSTRPSDAGRHDRRARRASDRRGTGPLGSGGRHGHRALRPARRDAFDAPPPACRGRSLVRRGRRRRQPDHPPPRLGVGPRPRLAAPAAV</sequence>
<dbReference type="AlphaFoldDB" id="A0A6J4UW41"/>
<reference evidence="2" key="1">
    <citation type="submission" date="2020-02" db="EMBL/GenBank/DDBJ databases">
        <authorList>
            <person name="Meier V. D."/>
        </authorList>
    </citation>
    <scope>NUCLEOTIDE SEQUENCE</scope>
    <source>
        <strain evidence="2">AVDCRST_MAG19</strain>
    </source>
</reference>
<gene>
    <name evidence="2" type="ORF">AVDCRST_MAG19-1412</name>
</gene>